<dbReference type="InterPro" id="IPR017853">
    <property type="entry name" value="GH"/>
</dbReference>
<dbReference type="Gene3D" id="3.20.20.80">
    <property type="entry name" value="Glycosidases"/>
    <property type="match status" value="1"/>
</dbReference>
<dbReference type="Pfam" id="PF08924">
    <property type="entry name" value="Rv2525c_GlyHyd-like"/>
    <property type="match status" value="1"/>
</dbReference>
<feature type="domain" description="Rv2525c-like glycoside hydrolase-like" evidence="3">
    <location>
        <begin position="209"/>
        <end position="342"/>
    </location>
</feature>
<sequence>MWQGKYITVIVTASLLLLALFSGLFIYKTGFHEGKVWTTLESDDDKKASSGNMNGNNNIQNNIDNNGSNSAENNVDNTIDNNGGKDIKNNVTNNITNNVEVNVDVDAEGNVVNNVSNNISNNATNGTSNDTNNGNNSDNGNGDSENGKEGSKNSNNGDEKKDDKSSNNGKNDKEQDSKKSGFTWGIDTASLTSENFNMCVKDNFGDPGVVGRYLGNNEGASVGLTKEEVDLIKSNKDKILLIHNKLSDATGYDNGVQEGKEAINLAKELGAPEGTAIFVDIEPTFPVNAAFIQGWYDTLSSSSYAPGIYGIFDKNTDLTASFNAASKENADIKENTYIWTAAPNAGITTKNKAPEYKPQAPEGSLVIGWQYGIDAQTCNIDTNLFNNKYTDILW</sequence>
<evidence type="ECO:0000256" key="2">
    <source>
        <dbReference type="SAM" id="Phobius"/>
    </source>
</evidence>
<dbReference type="SUPFAM" id="SSF51445">
    <property type="entry name" value="(Trans)glycosidases"/>
    <property type="match status" value="1"/>
</dbReference>
<organism evidence="4 5">
    <name type="scientific">Bacillus seohaeanensis</name>
    <dbReference type="NCBI Taxonomy" id="284580"/>
    <lineage>
        <taxon>Bacteria</taxon>
        <taxon>Bacillati</taxon>
        <taxon>Bacillota</taxon>
        <taxon>Bacilli</taxon>
        <taxon>Bacillales</taxon>
        <taxon>Bacillaceae</taxon>
        <taxon>Bacillus</taxon>
    </lineage>
</organism>
<name>A0ABW5RRB1_9BACI</name>
<dbReference type="InterPro" id="IPR015020">
    <property type="entry name" value="Rv2525c-like_Glyco_Hydro-like"/>
</dbReference>
<dbReference type="GO" id="GO:0016787">
    <property type="term" value="F:hydrolase activity"/>
    <property type="evidence" value="ECO:0007669"/>
    <property type="project" value="UniProtKB-KW"/>
</dbReference>
<feature type="compositionally biased region" description="Basic and acidic residues" evidence="1">
    <location>
        <begin position="145"/>
        <end position="179"/>
    </location>
</feature>
<evidence type="ECO:0000313" key="4">
    <source>
        <dbReference type="EMBL" id="MFD2680529.1"/>
    </source>
</evidence>
<feature type="compositionally biased region" description="Low complexity" evidence="1">
    <location>
        <begin position="49"/>
        <end position="77"/>
    </location>
</feature>
<keyword evidence="2" id="KW-0812">Transmembrane</keyword>
<dbReference type="EMBL" id="JBHUMF010000015">
    <property type="protein sequence ID" value="MFD2680529.1"/>
    <property type="molecule type" value="Genomic_DNA"/>
</dbReference>
<comment type="caution">
    <text evidence="4">The sequence shown here is derived from an EMBL/GenBank/DDBJ whole genome shotgun (WGS) entry which is preliminary data.</text>
</comment>
<evidence type="ECO:0000313" key="5">
    <source>
        <dbReference type="Proteomes" id="UP001597506"/>
    </source>
</evidence>
<evidence type="ECO:0000259" key="3">
    <source>
        <dbReference type="Pfam" id="PF08924"/>
    </source>
</evidence>
<feature type="region of interest" description="Disordered" evidence="1">
    <location>
        <begin position="113"/>
        <end position="183"/>
    </location>
</feature>
<keyword evidence="4" id="KW-0378">Hydrolase</keyword>
<gene>
    <name evidence="4" type="ORF">ACFSUL_07140</name>
</gene>
<feature type="compositionally biased region" description="Low complexity" evidence="1">
    <location>
        <begin position="113"/>
        <end position="144"/>
    </location>
</feature>
<feature type="region of interest" description="Disordered" evidence="1">
    <location>
        <begin position="43"/>
        <end position="85"/>
    </location>
</feature>
<dbReference type="RefSeq" id="WP_377934002.1">
    <property type="nucleotide sequence ID" value="NZ_JBHUMF010000015.1"/>
</dbReference>
<keyword evidence="2" id="KW-1133">Transmembrane helix</keyword>
<proteinExistence type="predicted"/>
<evidence type="ECO:0000256" key="1">
    <source>
        <dbReference type="SAM" id="MobiDB-lite"/>
    </source>
</evidence>
<keyword evidence="2" id="KW-0472">Membrane</keyword>
<reference evidence="5" key="1">
    <citation type="journal article" date="2019" name="Int. J. Syst. Evol. Microbiol.">
        <title>The Global Catalogue of Microorganisms (GCM) 10K type strain sequencing project: providing services to taxonomists for standard genome sequencing and annotation.</title>
        <authorList>
            <consortium name="The Broad Institute Genomics Platform"/>
            <consortium name="The Broad Institute Genome Sequencing Center for Infectious Disease"/>
            <person name="Wu L."/>
            <person name="Ma J."/>
        </authorList>
    </citation>
    <scope>NUCLEOTIDE SEQUENCE [LARGE SCALE GENOMIC DNA]</scope>
    <source>
        <strain evidence="5">KCTC 3913</strain>
    </source>
</reference>
<keyword evidence="5" id="KW-1185">Reference proteome</keyword>
<protein>
    <submittedName>
        <fullName evidence="4">Glycoside hydrolase domain-containing protein</fullName>
    </submittedName>
</protein>
<accession>A0ABW5RRB1</accession>
<feature type="transmembrane region" description="Helical" evidence="2">
    <location>
        <begin position="6"/>
        <end position="27"/>
    </location>
</feature>
<dbReference type="Proteomes" id="UP001597506">
    <property type="component" value="Unassembled WGS sequence"/>
</dbReference>